<dbReference type="PROSITE" id="PS50931">
    <property type="entry name" value="HTH_LYSR"/>
    <property type="match status" value="1"/>
</dbReference>
<evidence type="ECO:0000256" key="1">
    <source>
        <dbReference type="ARBA" id="ARBA00009437"/>
    </source>
</evidence>
<comment type="caution">
    <text evidence="6">The sequence shown here is derived from an EMBL/GenBank/DDBJ whole genome shotgun (WGS) entry which is preliminary data.</text>
</comment>
<dbReference type="Pfam" id="PF03466">
    <property type="entry name" value="LysR_substrate"/>
    <property type="match status" value="1"/>
</dbReference>
<dbReference type="AlphaFoldDB" id="A0A7Y9LLU7"/>
<dbReference type="SUPFAM" id="SSF46785">
    <property type="entry name" value="Winged helix' DNA-binding domain"/>
    <property type="match status" value="1"/>
</dbReference>
<sequence length="319" mass="35630">MAIVDAHKLDLNLLLVFEALYLERNVTRAGQRVGLSQPSMSNALVRLRAQCGDALFVRTPSGMEPTPYATALSGNVLRALDLMRATFEQSAAFDPATARRTFTLLMSDFSQFLVLPPLMARLKQVAPRVRLDVSAMDRDQYRAALESGEADLAVGHLQELQSGFYQTGLFVDQHVCVMGRDFRMAGDAITMDEYLAANHLVVTNNKTDLQIDRDLARQGHRRRVALSVPRYLVLPPLLAQTDFIVTVTEAIAQAIDDAIGVRWCPLPFPTPLTRIRQFWHARYHHDPGNSWLRQQIAELQIGATLRKIGSPCPRSEPVS</sequence>
<accession>A0A7Y9LLU7</accession>
<dbReference type="InterPro" id="IPR005119">
    <property type="entry name" value="LysR_subst-bd"/>
</dbReference>
<keyword evidence="2" id="KW-0805">Transcription regulation</keyword>
<keyword evidence="7" id="KW-1185">Reference proteome</keyword>
<evidence type="ECO:0000256" key="2">
    <source>
        <dbReference type="ARBA" id="ARBA00023015"/>
    </source>
</evidence>
<organism evidence="6 7">
    <name type="scientific">Pigmentiphaga litoralis</name>
    <dbReference type="NCBI Taxonomy" id="516702"/>
    <lineage>
        <taxon>Bacteria</taxon>
        <taxon>Pseudomonadati</taxon>
        <taxon>Pseudomonadota</taxon>
        <taxon>Betaproteobacteria</taxon>
        <taxon>Burkholderiales</taxon>
        <taxon>Alcaligenaceae</taxon>
        <taxon>Pigmentiphaga</taxon>
    </lineage>
</organism>
<gene>
    <name evidence="6" type="ORF">FHW18_000734</name>
</gene>
<evidence type="ECO:0000256" key="3">
    <source>
        <dbReference type="ARBA" id="ARBA00023125"/>
    </source>
</evidence>
<keyword evidence="3 6" id="KW-0238">DNA-binding</keyword>
<dbReference type="PANTHER" id="PTHR30118">
    <property type="entry name" value="HTH-TYPE TRANSCRIPTIONAL REGULATOR LEUO-RELATED"/>
    <property type="match status" value="1"/>
</dbReference>
<dbReference type="CDD" id="cd08459">
    <property type="entry name" value="PBP2_DntR_NahR_LinR_like"/>
    <property type="match status" value="1"/>
</dbReference>
<dbReference type="Pfam" id="PF00126">
    <property type="entry name" value="HTH_1"/>
    <property type="match status" value="1"/>
</dbReference>
<dbReference type="RefSeq" id="WP_179583488.1">
    <property type="nucleotide sequence ID" value="NZ_JACBYR010000001.1"/>
</dbReference>
<dbReference type="GO" id="GO:0003677">
    <property type="term" value="F:DNA binding"/>
    <property type="evidence" value="ECO:0007669"/>
    <property type="project" value="UniProtKB-KW"/>
</dbReference>
<dbReference type="InterPro" id="IPR000847">
    <property type="entry name" value="LysR_HTH_N"/>
</dbReference>
<dbReference type="PRINTS" id="PR00039">
    <property type="entry name" value="HTHLYSR"/>
</dbReference>
<proteinExistence type="inferred from homology"/>
<dbReference type="PANTHER" id="PTHR30118:SF15">
    <property type="entry name" value="TRANSCRIPTIONAL REGULATORY PROTEIN"/>
    <property type="match status" value="1"/>
</dbReference>
<name>A0A7Y9LLU7_9BURK</name>
<protein>
    <submittedName>
        <fullName evidence="6">DNA-binding transcriptional LysR family regulator</fullName>
    </submittedName>
</protein>
<dbReference type="Gene3D" id="1.10.10.10">
    <property type="entry name" value="Winged helix-like DNA-binding domain superfamily/Winged helix DNA-binding domain"/>
    <property type="match status" value="1"/>
</dbReference>
<comment type="similarity">
    <text evidence="1">Belongs to the LysR transcriptional regulatory family.</text>
</comment>
<dbReference type="InterPro" id="IPR050389">
    <property type="entry name" value="LysR-type_TF"/>
</dbReference>
<dbReference type="Proteomes" id="UP000542125">
    <property type="component" value="Unassembled WGS sequence"/>
</dbReference>
<reference evidence="6 7" key="1">
    <citation type="submission" date="2020-07" db="EMBL/GenBank/DDBJ databases">
        <title>Genomic Encyclopedia of Type Strains, Phase IV (KMG-V): Genome sequencing to study the core and pangenomes of soil and plant-associated prokaryotes.</title>
        <authorList>
            <person name="Whitman W."/>
        </authorList>
    </citation>
    <scope>NUCLEOTIDE SEQUENCE [LARGE SCALE GENOMIC DNA]</scope>
    <source>
        <strain evidence="6 7">SAS40</strain>
    </source>
</reference>
<dbReference type="InterPro" id="IPR036390">
    <property type="entry name" value="WH_DNA-bd_sf"/>
</dbReference>
<evidence type="ECO:0000313" key="6">
    <source>
        <dbReference type="EMBL" id="NYE81463.1"/>
    </source>
</evidence>
<dbReference type="InterPro" id="IPR036388">
    <property type="entry name" value="WH-like_DNA-bd_sf"/>
</dbReference>
<dbReference type="EMBL" id="JACBYR010000001">
    <property type="protein sequence ID" value="NYE81463.1"/>
    <property type="molecule type" value="Genomic_DNA"/>
</dbReference>
<dbReference type="Gene3D" id="3.40.190.10">
    <property type="entry name" value="Periplasmic binding protein-like II"/>
    <property type="match status" value="2"/>
</dbReference>
<evidence type="ECO:0000313" key="7">
    <source>
        <dbReference type="Proteomes" id="UP000542125"/>
    </source>
</evidence>
<dbReference type="GO" id="GO:0003700">
    <property type="term" value="F:DNA-binding transcription factor activity"/>
    <property type="evidence" value="ECO:0007669"/>
    <property type="project" value="InterPro"/>
</dbReference>
<dbReference type="SUPFAM" id="SSF53850">
    <property type="entry name" value="Periplasmic binding protein-like II"/>
    <property type="match status" value="1"/>
</dbReference>
<evidence type="ECO:0000256" key="4">
    <source>
        <dbReference type="ARBA" id="ARBA00023163"/>
    </source>
</evidence>
<keyword evidence="4" id="KW-0804">Transcription</keyword>
<evidence type="ECO:0000259" key="5">
    <source>
        <dbReference type="PROSITE" id="PS50931"/>
    </source>
</evidence>
<feature type="domain" description="HTH lysR-type" evidence="5">
    <location>
        <begin position="9"/>
        <end position="66"/>
    </location>
</feature>